<evidence type="ECO:0000259" key="3">
    <source>
        <dbReference type="PROSITE" id="PS50404"/>
    </source>
</evidence>
<dbReference type="PANTHER" id="PTHR43900">
    <property type="entry name" value="GLUTATHIONE S-TRANSFERASE RHO"/>
    <property type="match status" value="1"/>
</dbReference>
<dbReference type="Pfam" id="PF13417">
    <property type="entry name" value="GST_N_3"/>
    <property type="match status" value="1"/>
</dbReference>
<name>X5MLW8_9HYPH</name>
<dbReference type="KEGG" id="pect:BN1012_Phect537"/>
<dbReference type="SFLD" id="SFLDS00019">
    <property type="entry name" value="Glutathione_Transferase_(cytos"/>
    <property type="match status" value="1"/>
</dbReference>
<evidence type="ECO:0000256" key="2">
    <source>
        <dbReference type="ARBA" id="ARBA00022679"/>
    </source>
</evidence>
<dbReference type="RefSeq" id="WP_081826339.1">
    <property type="nucleotide sequence ID" value="NZ_HG966617.1"/>
</dbReference>
<dbReference type="InterPro" id="IPR010987">
    <property type="entry name" value="Glutathione-S-Trfase_C-like"/>
</dbReference>
<dbReference type="Pfam" id="PF00043">
    <property type="entry name" value="GST_C"/>
    <property type="match status" value="1"/>
</dbReference>
<dbReference type="GO" id="GO:0043295">
    <property type="term" value="F:glutathione binding"/>
    <property type="evidence" value="ECO:0007669"/>
    <property type="project" value="TreeGrafter"/>
</dbReference>
<dbReference type="InterPro" id="IPR036282">
    <property type="entry name" value="Glutathione-S-Trfase_C_sf"/>
</dbReference>
<dbReference type="GO" id="GO:0004364">
    <property type="term" value="F:glutathione transferase activity"/>
    <property type="evidence" value="ECO:0007669"/>
    <property type="project" value="UniProtKB-EC"/>
</dbReference>
<dbReference type="InterPro" id="IPR004046">
    <property type="entry name" value="GST_C"/>
</dbReference>
<gene>
    <name evidence="5" type="ORF">BN1012_Phect537</name>
</gene>
<dbReference type="AlphaFoldDB" id="X5MLW8"/>
<dbReference type="SFLD" id="SFLDG00358">
    <property type="entry name" value="Main_(cytGST)"/>
    <property type="match status" value="1"/>
</dbReference>
<protein>
    <recommendedName>
        <fullName evidence="1">glutathione transferase</fullName>
        <ecNumber evidence="1">2.5.1.18</ecNumber>
    </recommendedName>
</protein>
<evidence type="ECO:0000313" key="5">
    <source>
        <dbReference type="EMBL" id="CDO58751.1"/>
    </source>
</evidence>
<dbReference type="InterPro" id="IPR040079">
    <property type="entry name" value="Glutathione_S-Trfase"/>
</dbReference>
<proteinExistence type="predicted"/>
<keyword evidence="6" id="KW-1185">Reference proteome</keyword>
<dbReference type="GO" id="GO:0005737">
    <property type="term" value="C:cytoplasm"/>
    <property type="evidence" value="ECO:0007669"/>
    <property type="project" value="TreeGrafter"/>
</dbReference>
<dbReference type="Gene3D" id="1.20.1050.10">
    <property type="match status" value="1"/>
</dbReference>
<feature type="domain" description="GST C-terminal" evidence="4">
    <location>
        <begin position="88"/>
        <end position="222"/>
    </location>
</feature>
<dbReference type="InterPro" id="IPR036249">
    <property type="entry name" value="Thioredoxin-like_sf"/>
</dbReference>
<dbReference type="OrthoDB" id="9797500at2"/>
<dbReference type="EMBL" id="HG966617">
    <property type="protein sequence ID" value="CDO58751.1"/>
    <property type="molecule type" value="Genomic_DNA"/>
</dbReference>
<dbReference type="HOGENOM" id="CLU_011226_5_2_5"/>
<dbReference type="CDD" id="cd00299">
    <property type="entry name" value="GST_C_family"/>
    <property type="match status" value="1"/>
</dbReference>
<dbReference type="STRING" id="1458461.BN1012_Phect537"/>
<dbReference type="SUPFAM" id="SSF47616">
    <property type="entry name" value="GST C-terminal domain-like"/>
    <property type="match status" value="1"/>
</dbReference>
<dbReference type="PANTHER" id="PTHR43900:SF3">
    <property type="entry name" value="GLUTATHIONE S-TRANSFERASE RHO"/>
    <property type="match status" value="1"/>
</dbReference>
<evidence type="ECO:0000313" key="6">
    <source>
        <dbReference type="Proteomes" id="UP000032160"/>
    </source>
</evidence>
<dbReference type="SUPFAM" id="SSF52833">
    <property type="entry name" value="Thioredoxin-like"/>
    <property type="match status" value="1"/>
</dbReference>
<sequence length="222" mass="24336">MTIIIYGAAASSFVRTVRMAAHEKGLDYELGQVGDGTVGALGSPDHRKLHPFGKIPVFTDGKVTLWESMAICRYIDEAYEGKALQPADVLERARMEQWISAGLDYVIPQAIRNFAQQYVFPSGPDGQPDMAKINEAKPKIREAMLVMDKELDGRTWLAGDDVSIADLLFAPVLTYVGQMPDGMEAFDGCQNLYRWWEAVSALESYKATVPDGVPGSATQAAE</sequence>
<keyword evidence="2 5" id="KW-0808">Transferase</keyword>
<reference evidence="5 6" key="1">
    <citation type="journal article" date="2014" name="Front. Genet.">
        <title>Genome and metabolic network of "Candidatus Phaeomarinobacter ectocarpi" Ec32, a new candidate genus of Alphaproteobacteria frequently associated with brown algae.</title>
        <authorList>
            <person name="Dittami S.M."/>
            <person name="Barbeyron T."/>
            <person name="Boyen C."/>
            <person name="Cambefort J."/>
            <person name="Collet G."/>
            <person name="Delage L."/>
            <person name="Gobet A."/>
            <person name="Groisillier A."/>
            <person name="Leblanc C."/>
            <person name="Michel G."/>
            <person name="Scornet D."/>
            <person name="Siegel A."/>
            <person name="Tapia J.E."/>
            <person name="Tonon T."/>
        </authorList>
    </citation>
    <scope>NUCLEOTIDE SEQUENCE [LARGE SCALE GENOMIC DNA]</scope>
    <source>
        <strain evidence="5 6">Ec32</strain>
    </source>
</reference>
<evidence type="ECO:0000259" key="4">
    <source>
        <dbReference type="PROSITE" id="PS50405"/>
    </source>
</evidence>
<dbReference type="Proteomes" id="UP000032160">
    <property type="component" value="Chromosome I"/>
</dbReference>
<feature type="domain" description="GST N-terminal" evidence="3">
    <location>
        <begin position="1"/>
        <end position="83"/>
    </location>
</feature>
<dbReference type="PROSITE" id="PS50405">
    <property type="entry name" value="GST_CTER"/>
    <property type="match status" value="1"/>
</dbReference>
<evidence type="ECO:0000256" key="1">
    <source>
        <dbReference type="ARBA" id="ARBA00012452"/>
    </source>
</evidence>
<dbReference type="InterPro" id="IPR004045">
    <property type="entry name" value="Glutathione_S-Trfase_N"/>
</dbReference>
<organism evidence="5 6">
    <name type="scientific">Candidatus Phaeomarinibacter ectocarpi</name>
    <dbReference type="NCBI Taxonomy" id="1458461"/>
    <lineage>
        <taxon>Bacteria</taxon>
        <taxon>Pseudomonadati</taxon>
        <taxon>Pseudomonadota</taxon>
        <taxon>Alphaproteobacteria</taxon>
        <taxon>Hyphomicrobiales</taxon>
        <taxon>Parvibaculaceae</taxon>
        <taxon>Candidatus Phaeomarinibacter</taxon>
    </lineage>
</organism>
<dbReference type="PROSITE" id="PS50404">
    <property type="entry name" value="GST_NTER"/>
    <property type="match status" value="1"/>
</dbReference>
<dbReference type="EC" id="2.5.1.18" evidence="1"/>
<accession>X5MLW8</accession>
<dbReference type="Gene3D" id="3.40.30.10">
    <property type="entry name" value="Glutaredoxin"/>
    <property type="match status" value="1"/>
</dbReference>